<name>A0A1X7VEI8_AMPQE</name>
<feature type="chain" id="PRO_5010871315" evidence="1">
    <location>
        <begin position="22"/>
        <end position="290"/>
    </location>
</feature>
<dbReference type="InterPro" id="IPR029455">
    <property type="entry name" value="GHL15"/>
</dbReference>
<keyword evidence="1" id="KW-0732">Signal</keyword>
<proteinExistence type="predicted"/>
<accession>A0A1X7VEI8</accession>
<evidence type="ECO:0000256" key="1">
    <source>
        <dbReference type="SAM" id="SignalP"/>
    </source>
</evidence>
<dbReference type="Pfam" id="PF14885">
    <property type="entry name" value="GHL15"/>
    <property type="match status" value="1"/>
</dbReference>
<organism evidence="2">
    <name type="scientific">Amphimedon queenslandica</name>
    <name type="common">Sponge</name>
    <dbReference type="NCBI Taxonomy" id="400682"/>
    <lineage>
        <taxon>Eukaryota</taxon>
        <taxon>Metazoa</taxon>
        <taxon>Porifera</taxon>
        <taxon>Demospongiae</taxon>
        <taxon>Heteroscleromorpha</taxon>
        <taxon>Haplosclerida</taxon>
        <taxon>Niphatidae</taxon>
        <taxon>Amphimedon</taxon>
    </lineage>
</organism>
<feature type="signal peptide" evidence="1">
    <location>
        <begin position="1"/>
        <end position="21"/>
    </location>
</feature>
<sequence length="290" mass="33356">MFLMEYKPLCLCFLAVALCSAKLPMFSWDTLPLFFHSSNASGPYSHESLKTIAKFQMVTVEKWQGYLVPGVDDDDEMINFMKMVKDVNPNAATYFYMASYADLPEMTKMKREFEQHPDWYLRDSNGTKVMKTGKTSFYVYDVSNPAVRQWWMDYCLAAVAATNGDGCFCDSSQHTNMTFVPPLSPEKEKAWGDGLLQLTKEVQDALGDDKLLIGKVANQSYVKAVQIEFFRPNNDSIVELMLGVEVDQVVQAHAPIFYDCHDDLTHHIAAFLTWSWRELLLWMWPLEHFK</sequence>
<dbReference type="OrthoDB" id="10537121at2759"/>
<dbReference type="InParanoid" id="A0A1X7VEI8"/>
<dbReference type="EnsemblMetazoa" id="Aqu2.1.38134_001">
    <property type="protein sequence ID" value="Aqu2.1.38134_001"/>
    <property type="gene ID" value="Aqu2.1.38134"/>
</dbReference>
<dbReference type="Gene3D" id="3.20.20.80">
    <property type="entry name" value="Glycosidases"/>
    <property type="match status" value="1"/>
</dbReference>
<protein>
    <submittedName>
        <fullName evidence="2">Uncharacterized protein</fullName>
    </submittedName>
</protein>
<evidence type="ECO:0000313" key="2">
    <source>
        <dbReference type="EnsemblMetazoa" id="Aqu2.1.38134_001"/>
    </source>
</evidence>
<reference evidence="2" key="1">
    <citation type="submission" date="2017-05" db="UniProtKB">
        <authorList>
            <consortium name="EnsemblMetazoa"/>
        </authorList>
    </citation>
    <scope>IDENTIFICATION</scope>
</reference>
<dbReference type="AlphaFoldDB" id="A0A1X7VEI8"/>
<dbReference type="eggNOG" id="ENOG502S76N">
    <property type="taxonomic scope" value="Eukaryota"/>
</dbReference>